<dbReference type="PROSITE" id="PS00198">
    <property type="entry name" value="4FE4S_FER_1"/>
    <property type="match status" value="1"/>
</dbReference>
<evidence type="ECO:0000256" key="3">
    <source>
        <dbReference type="ARBA" id="ARBA00022723"/>
    </source>
</evidence>
<evidence type="ECO:0000256" key="6">
    <source>
        <dbReference type="ARBA" id="ARBA00023014"/>
    </source>
</evidence>
<evidence type="ECO:0000256" key="7">
    <source>
        <dbReference type="SAM" id="Phobius"/>
    </source>
</evidence>
<keyword evidence="1" id="KW-0813">Transport</keyword>
<keyword evidence="4" id="KW-0249">Electron transport</keyword>
<sequence length="486" mass="54892">MAFTSDFCQKIIPNMSSSTLPKANFRDTLATADQTGKRKWVYPKKQSGRFTISREIVGYSLLAFLFAAPFIKVGGYPLLLINILERKFVIFGTVFFPQDMYILVLIFLSFLAFIILFTVVYGRVFCGWACPQTIFLELVFRKIEYLIEGDYMKQKALDKAEWTWEKIWKKTLKHSVFFAIAVLIANVFLSYIIGIEKLYQIITSPTSQNIGGFASMMAFSGAFYFVFAKFREQVCAIACPYGRLQGVMLDRESIVVAYDYKRGEPRGKMRKGEERKIGDCIDCAQCVHVCPAGIDIRNGTQLECINCTLCIDACDEIMDKISKPRGLIRYASIDGIEKGTKFHFNTRRIAYSVVLLALLSVAGGLLFTRGKIDATLLRAQGTTFQKLENGNISNLYNIKIINKSHDERTIHLRLISPENGTIKMIGDSQQAQKNELRLSSEGIAESSLFIEFPKSALKGIHTKVEIGLYQGEELMKTLDTKFVAPN</sequence>
<dbReference type="AlphaFoldDB" id="A0A1I2FE08"/>
<dbReference type="PANTHER" id="PTHR30176:SF3">
    <property type="entry name" value="FERREDOXIN-TYPE PROTEIN NAPH"/>
    <property type="match status" value="1"/>
</dbReference>
<evidence type="ECO:0000313" key="9">
    <source>
        <dbReference type="EMBL" id="SFF02988.1"/>
    </source>
</evidence>
<dbReference type="InterPro" id="IPR017896">
    <property type="entry name" value="4Fe4S_Fe-S-bd"/>
</dbReference>
<dbReference type="Gene3D" id="2.60.40.10">
    <property type="entry name" value="Immunoglobulins"/>
    <property type="match status" value="1"/>
</dbReference>
<dbReference type="NCBIfam" id="TIGR02745">
    <property type="entry name" value="ccoG_rdxA_fixG"/>
    <property type="match status" value="1"/>
</dbReference>
<evidence type="ECO:0000259" key="8">
    <source>
        <dbReference type="PROSITE" id="PS51379"/>
    </source>
</evidence>
<keyword evidence="7" id="KW-1133">Transmembrane helix</keyword>
<keyword evidence="7" id="KW-0472">Membrane</keyword>
<dbReference type="InterPro" id="IPR017900">
    <property type="entry name" value="4Fe4S_Fe_S_CS"/>
</dbReference>
<proteinExistence type="predicted"/>
<evidence type="ECO:0000313" key="10">
    <source>
        <dbReference type="Proteomes" id="UP000199513"/>
    </source>
</evidence>
<dbReference type="Pfam" id="PF12801">
    <property type="entry name" value="Fer4_5"/>
    <property type="match status" value="1"/>
</dbReference>
<dbReference type="InterPro" id="IPR032879">
    <property type="entry name" value="FixG_C"/>
</dbReference>
<dbReference type="Pfam" id="PF13746">
    <property type="entry name" value="Fer4_18"/>
    <property type="match status" value="1"/>
</dbReference>
<evidence type="ECO:0000256" key="5">
    <source>
        <dbReference type="ARBA" id="ARBA00023004"/>
    </source>
</evidence>
<dbReference type="Proteomes" id="UP000199513">
    <property type="component" value="Unassembled WGS sequence"/>
</dbReference>
<accession>A0A1I2FE08</accession>
<dbReference type="PANTHER" id="PTHR30176">
    <property type="entry name" value="FERREDOXIN-TYPE PROTEIN NAPH"/>
    <property type="match status" value="1"/>
</dbReference>
<dbReference type="Pfam" id="PF11614">
    <property type="entry name" value="FixG_C"/>
    <property type="match status" value="1"/>
</dbReference>
<dbReference type="GO" id="GO:0051539">
    <property type="term" value="F:4 iron, 4 sulfur cluster binding"/>
    <property type="evidence" value="ECO:0007669"/>
    <property type="project" value="UniProtKB-KW"/>
</dbReference>
<keyword evidence="5" id="KW-0408">Iron</keyword>
<keyword evidence="2" id="KW-0004">4Fe-4S</keyword>
<keyword evidence="3" id="KW-0479">Metal-binding</keyword>
<gene>
    <name evidence="9" type="ORF">SAMN04488541_101360</name>
</gene>
<feature type="transmembrane region" description="Helical" evidence="7">
    <location>
        <begin position="100"/>
        <end position="121"/>
    </location>
</feature>
<feature type="domain" description="4Fe-4S ferredoxin-type" evidence="8">
    <location>
        <begin position="271"/>
        <end position="299"/>
    </location>
</feature>
<evidence type="ECO:0000256" key="4">
    <source>
        <dbReference type="ARBA" id="ARBA00022982"/>
    </source>
</evidence>
<dbReference type="GO" id="GO:0005886">
    <property type="term" value="C:plasma membrane"/>
    <property type="evidence" value="ECO:0007669"/>
    <property type="project" value="TreeGrafter"/>
</dbReference>
<keyword evidence="10" id="KW-1185">Reference proteome</keyword>
<dbReference type="EMBL" id="FONY01000013">
    <property type="protein sequence ID" value="SFF02988.1"/>
    <property type="molecule type" value="Genomic_DNA"/>
</dbReference>
<dbReference type="InterPro" id="IPR013783">
    <property type="entry name" value="Ig-like_fold"/>
</dbReference>
<protein>
    <submittedName>
        <fullName evidence="9">Cytochrome c oxidase accessory protein FixG</fullName>
    </submittedName>
</protein>
<evidence type="ECO:0000256" key="1">
    <source>
        <dbReference type="ARBA" id="ARBA00022448"/>
    </source>
</evidence>
<dbReference type="InterPro" id="IPR051684">
    <property type="entry name" value="Electron_Trans/Redox"/>
</dbReference>
<organism evidence="9 10">
    <name type="scientific">Thermoflexibacter ruber</name>
    <dbReference type="NCBI Taxonomy" id="1003"/>
    <lineage>
        <taxon>Bacteria</taxon>
        <taxon>Pseudomonadati</taxon>
        <taxon>Bacteroidota</taxon>
        <taxon>Cytophagia</taxon>
        <taxon>Cytophagales</taxon>
        <taxon>Thermoflexibacteraceae</taxon>
        <taxon>Thermoflexibacter</taxon>
    </lineage>
</organism>
<reference evidence="9 10" key="1">
    <citation type="submission" date="2016-10" db="EMBL/GenBank/DDBJ databases">
        <authorList>
            <person name="de Groot N.N."/>
        </authorList>
    </citation>
    <scope>NUCLEOTIDE SEQUENCE [LARGE SCALE GENOMIC DNA]</scope>
    <source>
        <strain>GEY</strain>
        <strain evidence="10">DSM 9560</strain>
    </source>
</reference>
<evidence type="ECO:0000256" key="2">
    <source>
        <dbReference type="ARBA" id="ARBA00022485"/>
    </source>
</evidence>
<feature type="transmembrane region" description="Helical" evidence="7">
    <location>
        <begin position="207"/>
        <end position="227"/>
    </location>
</feature>
<feature type="transmembrane region" description="Helical" evidence="7">
    <location>
        <begin position="349"/>
        <end position="368"/>
    </location>
</feature>
<dbReference type="Gene3D" id="1.10.1060.10">
    <property type="entry name" value="Alpha-helical ferredoxin"/>
    <property type="match status" value="1"/>
</dbReference>
<dbReference type="SUPFAM" id="SSF54862">
    <property type="entry name" value="4Fe-4S ferredoxins"/>
    <property type="match status" value="1"/>
</dbReference>
<keyword evidence="6" id="KW-0411">Iron-sulfur</keyword>
<feature type="transmembrane region" description="Helical" evidence="7">
    <location>
        <begin position="56"/>
        <end position="80"/>
    </location>
</feature>
<name>A0A1I2FE08_9BACT</name>
<dbReference type="STRING" id="1003.SAMN04488541_101360"/>
<dbReference type="InterPro" id="IPR014116">
    <property type="entry name" value="Cyt_c_oxidase_cbb3_FixG"/>
</dbReference>
<dbReference type="GO" id="GO:0046872">
    <property type="term" value="F:metal ion binding"/>
    <property type="evidence" value="ECO:0007669"/>
    <property type="project" value="UniProtKB-KW"/>
</dbReference>
<dbReference type="PROSITE" id="PS51379">
    <property type="entry name" value="4FE4S_FER_2"/>
    <property type="match status" value="1"/>
</dbReference>
<feature type="transmembrane region" description="Helical" evidence="7">
    <location>
        <begin position="176"/>
        <end position="195"/>
    </location>
</feature>
<keyword evidence="7" id="KW-0812">Transmembrane</keyword>
<dbReference type="InterPro" id="IPR009051">
    <property type="entry name" value="Helical_ferredxn"/>
</dbReference>